<protein>
    <submittedName>
        <fullName evidence="1">Uncharacterized protein</fullName>
    </submittedName>
</protein>
<comment type="caution">
    <text evidence="1">The sequence shown here is derived from an EMBL/GenBank/DDBJ whole genome shotgun (WGS) entry which is preliminary data.</text>
</comment>
<dbReference type="EMBL" id="JASCZI010000164">
    <property type="protein sequence ID" value="MED6109560.1"/>
    <property type="molecule type" value="Genomic_DNA"/>
</dbReference>
<proteinExistence type="predicted"/>
<evidence type="ECO:0000313" key="1">
    <source>
        <dbReference type="EMBL" id="MED6109560.1"/>
    </source>
</evidence>
<sequence>MDSSMMDKYRYKGSLLTGFESIGGSVSTDLNVEKASSHSGVHSKSIPFFISLKNGKAFLADTPRKRDNVISLNFFQIGWAWSLKIFVTNRWYVAPPFLRPKGIAMWQ</sequence>
<gene>
    <name evidence="1" type="ORF">PIB30_034870</name>
</gene>
<organism evidence="1 2">
    <name type="scientific">Stylosanthes scabra</name>
    <dbReference type="NCBI Taxonomy" id="79078"/>
    <lineage>
        <taxon>Eukaryota</taxon>
        <taxon>Viridiplantae</taxon>
        <taxon>Streptophyta</taxon>
        <taxon>Embryophyta</taxon>
        <taxon>Tracheophyta</taxon>
        <taxon>Spermatophyta</taxon>
        <taxon>Magnoliopsida</taxon>
        <taxon>eudicotyledons</taxon>
        <taxon>Gunneridae</taxon>
        <taxon>Pentapetalae</taxon>
        <taxon>rosids</taxon>
        <taxon>fabids</taxon>
        <taxon>Fabales</taxon>
        <taxon>Fabaceae</taxon>
        <taxon>Papilionoideae</taxon>
        <taxon>50 kb inversion clade</taxon>
        <taxon>dalbergioids sensu lato</taxon>
        <taxon>Dalbergieae</taxon>
        <taxon>Pterocarpus clade</taxon>
        <taxon>Stylosanthes</taxon>
    </lineage>
</organism>
<keyword evidence="2" id="KW-1185">Reference proteome</keyword>
<accession>A0ABU6QD02</accession>
<dbReference type="Proteomes" id="UP001341840">
    <property type="component" value="Unassembled WGS sequence"/>
</dbReference>
<name>A0ABU6QD02_9FABA</name>
<evidence type="ECO:0000313" key="2">
    <source>
        <dbReference type="Proteomes" id="UP001341840"/>
    </source>
</evidence>
<reference evidence="1 2" key="1">
    <citation type="journal article" date="2023" name="Plants (Basel)">
        <title>Bridging the Gap: Combining Genomics and Transcriptomics Approaches to Understand Stylosanthes scabra, an Orphan Legume from the Brazilian Caatinga.</title>
        <authorList>
            <person name="Ferreira-Neto J.R.C."/>
            <person name="da Silva M.D."/>
            <person name="Binneck E."/>
            <person name="de Melo N.F."/>
            <person name="da Silva R.H."/>
            <person name="de Melo A.L.T.M."/>
            <person name="Pandolfi V."/>
            <person name="Bustamante F.O."/>
            <person name="Brasileiro-Vidal A.C."/>
            <person name="Benko-Iseppon A.M."/>
        </authorList>
    </citation>
    <scope>NUCLEOTIDE SEQUENCE [LARGE SCALE GENOMIC DNA]</scope>
    <source>
        <tissue evidence="1">Leaves</tissue>
    </source>
</reference>